<dbReference type="Pfam" id="PF01546">
    <property type="entry name" value="Peptidase_M20"/>
    <property type="match status" value="1"/>
</dbReference>
<name>A0A1Y2BCB7_9TREE</name>
<feature type="active site" description="Proton acceptor" evidence="6">
    <location>
        <position position="234"/>
    </location>
</feature>
<keyword evidence="3 7" id="KW-0479">Metal-binding</keyword>
<comment type="caution">
    <text evidence="8">The sequence shown here is derived from an EMBL/GenBank/DDBJ whole genome shotgun (WGS) entry which is preliminary data.</text>
</comment>
<feature type="binding site" evidence="7">
    <location>
        <position position="235"/>
    </location>
    <ligand>
        <name>Zn(2+)</name>
        <dbReference type="ChEBI" id="CHEBI:29105"/>
        <label>1</label>
    </ligand>
</feature>
<dbReference type="InterPro" id="IPR036264">
    <property type="entry name" value="Bact_exopeptidase_dim_dom"/>
</dbReference>
<evidence type="ECO:0000256" key="5">
    <source>
        <dbReference type="ARBA" id="ARBA00022833"/>
    </source>
</evidence>
<dbReference type="OrthoDB" id="3064516at2759"/>
<feature type="binding site" evidence="7">
    <location>
        <position position="200"/>
    </location>
    <ligand>
        <name>Zn(2+)</name>
        <dbReference type="ChEBI" id="CHEBI:29105"/>
        <label>2</label>
    </ligand>
</feature>
<evidence type="ECO:0000256" key="3">
    <source>
        <dbReference type="ARBA" id="ARBA00022723"/>
    </source>
</evidence>
<dbReference type="GO" id="GO:0004181">
    <property type="term" value="F:metallocarboxypeptidase activity"/>
    <property type="evidence" value="ECO:0007669"/>
    <property type="project" value="InterPro"/>
</dbReference>
<dbReference type="EMBL" id="MCFC01000011">
    <property type="protein sequence ID" value="ORY32180.1"/>
    <property type="molecule type" value="Genomic_DNA"/>
</dbReference>
<dbReference type="CDD" id="cd05674">
    <property type="entry name" value="M20_yscS"/>
    <property type="match status" value="1"/>
</dbReference>
<dbReference type="InterPro" id="IPR001261">
    <property type="entry name" value="ArgE/DapE_CS"/>
</dbReference>
<evidence type="ECO:0000256" key="1">
    <source>
        <dbReference type="ARBA" id="ARBA00006247"/>
    </source>
</evidence>
<dbReference type="GO" id="GO:0000328">
    <property type="term" value="C:fungal-type vacuole lumen"/>
    <property type="evidence" value="ECO:0007669"/>
    <property type="project" value="TreeGrafter"/>
</dbReference>
<dbReference type="InParanoid" id="A0A1Y2BCB7"/>
<keyword evidence="2" id="KW-0645">Protease</keyword>
<dbReference type="InterPro" id="IPR017141">
    <property type="entry name" value="Pept_M20_carboxypep"/>
</dbReference>
<feature type="binding site" evidence="7">
    <location>
        <position position="200"/>
    </location>
    <ligand>
        <name>Zn(2+)</name>
        <dbReference type="ChEBI" id="CHEBI:29105"/>
        <label>1</label>
    </ligand>
</feature>
<evidence type="ECO:0000256" key="4">
    <source>
        <dbReference type="ARBA" id="ARBA00022801"/>
    </source>
</evidence>
<dbReference type="PANTHER" id="PTHR45962">
    <property type="entry name" value="N-FATTY-ACYL-AMINO ACID SYNTHASE/HYDROLASE PM20D1"/>
    <property type="match status" value="1"/>
</dbReference>
<dbReference type="AlphaFoldDB" id="A0A1Y2BCB7"/>
<feature type="active site" evidence="6">
    <location>
        <position position="167"/>
    </location>
</feature>
<evidence type="ECO:0000313" key="8">
    <source>
        <dbReference type="EMBL" id="ORY32180.1"/>
    </source>
</evidence>
<dbReference type="PIRSF" id="PIRSF037217">
    <property type="entry name" value="Carboxypeptidase_S"/>
    <property type="match status" value="1"/>
</dbReference>
<dbReference type="GO" id="GO:0046872">
    <property type="term" value="F:metal ion binding"/>
    <property type="evidence" value="ECO:0007669"/>
    <property type="project" value="UniProtKB-KW"/>
</dbReference>
<protein>
    <submittedName>
        <fullName evidence="8">Putative carboxypeptidase s</fullName>
    </submittedName>
</protein>
<dbReference type="Gene3D" id="3.30.70.360">
    <property type="match status" value="1"/>
</dbReference>
<evidence type="ECO:0000313" key="9">
    <source>
        <dbReference type="Proteomes" id="UP000193986"/>
    </source>
</evidence>
<dbReference type="InterPro" id="IPR047177">
    <property type="entry name" value="Pept_M20A"/>
</dbReference>
<dbReference type="SUPFAM" id="SSF55031">
    <property type="entry name" value="Bacterial exopeptidase dimerisation domain"/>
    <property type="match status" value="1"/>
</dbReference>
<feature type="binding site" evidence="7">
    <location>
        <position position="165"/>
    </location>
    <ligand>
        <name>Zn(2+)</name>
        <dbReference type="ChEBI" id="CHEBI:29105"/>
        <label>2</label>
    </ligand>
</feature>
<feature type="binding site" evidence="7">
    <location>
        <position position="263"/>
    </location>
    <ligand>
        <name>Zn(2+)</name>
        <dbReference type="ChEBI" id="CHEBI:29105"/>
        <label>2</label>
    </ligand>
</feature>
<gene>
    <name evidence="8" type="ORF">BCR39DRAFT_593222</name>
</gene>
<dbReference type="InterPro" id="IPR002933">
    <property type="entry name" value="Peptidase_M20"/>
</dbReference>
<keyword evidence="9" id="KW-1185">Reference proteome</keyword>
<dbReference type="GO" id="GO:0051603">
    <property type="term" value="P:proteolysis involved in protein catabolic process"/>
    <property type="evidence" value="ECO:0007669"/>
    <property type="project" value="TreeGrafter"/>
</dbReference>
<organism evidence="8 9">
    <name type="scientific">Naematelia encephala</name>
    <dbReference type="NCBI Taxonomy" id="71784"/>
    <lineage>
        <taxon>Eukaryota</taxon>
        <taxon>Fungi</taxon>
        <taxon>Dikarya</taxon>
        <taxon>Basidiomycota</taxon>
        <taxon>Agaricomycotina</taxon>
        <taxon>Tremellomycetes</taxon>
        <taxon>Tremellales</taxon>
        <taxon>Naemateliaceae</taxon>
        <taxon>Naematelia</taxon>
    </lineage>
</organism>
<comment type="similarity">
    <text evidence="1">Belongs to the peptidase M20A family.</text>
</comment>
<dbReference type="SUPFAM" id="SSF53187">
    <property type="entry name" value="Zn-dependent exopeptidases"/>
    <property type="match status" value="1"/>
</dbReference>
<evidence type="ECO:0000256" key="6">
    <source>
        <dbReference type="PIRSR" id="PIRSR037217-1"/>
    </source>
</evidence>
<reference evidence="8 9" key="1">
    <citation type="submission" date="2016-07" db="EMBL/GenBank/DDBJ databases">
        <title>Pervasive Adenine N6-methylation of Active Genes in Fungi.</title>
        <authorList>
            <consortium name="DOE Joint Genome Institute"/>
            <person name="Mondo S.J."/>
            <person name="Dannebaum R.O."/>
            <person name="Kuo R.C."/>
            <person name="Labutti K."/>
            <person name="Haridas S."/>
            <person name="Kuo A."/>
            <person name="Salamov A."/>
            <person name="Ahrendt S.R."/>
            <person name="Lipzen A."/>
            <person name="Sullivan W."/>
            <person name="Andreopoulos W.B."/>
            <person name="Clum A."/>
            <person name="Lindquist E."/>
            <person name="Daum C."/>
            <person name="Ramamoorthy G.K."/>
            <person name="Gryganskyi A."/>
            <person name="Culley D."/>
            <person name="Magnuson J.K."/>
            <person name="James T.Y."/>
            <person name="O'Malley M.A."/>
            <person name="Stajich J.E."/>
            <person name="Spatafora J.W."/>
            <person name="Visel A."/>
            <person name="Grigoriev I.V."/>
        </authorList>
    </citation>
    <scope>NUCLEOTIDE SEQUENCE [LARGE SCALE GENOMIC DNA]</scope>
    <source>
        <strain evidence="8 9">68-887.2</strain>
    </source>
</reference>
<proteinExistence type="inferred from homology"/>
<keyword evidence="5 7" id="KW-0862">Zinc</keyword>
<keyword evidence="4" id="KW-0378">Hydrolase</keyword>
<feature type="binding site" evidence="7">
    <location>
        <position position="564"/>
    </location>
    <ligand>
        <name>Zn(2+)</name>
        <dbReference type="ChEBI" id="CHEBI:29105"/>
        <label>1</label>
    </ligand>
</feature>
<dbReference type="Gene3D" id="3.40.630.10">
    <property type="entry name" value="Zn peptidases"/>
    <property type="match status" value="1"/>
</dbReference>
<dbReference type="Proteomes" id="UP000193986">
    <property type="component" value="Unassembled WGS sequence"/>
</dbReference>
<evidence type="ECO:0000256" key="7">
    <source>
        <dbReference type="PIRSR" id="PIRSR037217-2"/>
    </source>
</evidence>
<dbReference type="STRING" id="71784.A0A1Y2BCB7"/>
<accession>A0A1Y2BCB7</accession>
<dbReference type="PANTHER" id="PTHR45962:SF1">
    <property type="entry name" value="N-FATTY-ACYL-AMINO ACID SYNTHASE_HYDROLASE PM20D1"/>
    <property type="match status" value="1"/>
</dbReference>
<sequence>MTKGAIYLPTSVDRPSKSQSKWPKWLFGAAALAGTLFVLYPTASEILLQGSLSVTSRGHRGELCKQSVPRLPETFNTSTIWSDRRAIIDKLSGVVQIRTETFDDMGLYGEDPRWDNFAKLHDFLEEHFPLVHTKLKVTKPGPGLALIYEWAGTDSSLKPLLFTAHQDTVPVLEASLDQWEQPPFSGHYDGTYVWGRGSSDTKSSLIAVLSALEHLLASGYTPKRTVIAGFGSDEESGGPYGAILISKYLKEKYGDNSIALLVDEGSGLVESYGQAFGTPGVTEKGSANIEITVETLGGHSSVPPEHTGIGLLALAIAEVEKHPYAPTLPTFSPIYGFLTCAASHAQGLSEYLRQEVFKAEDGNARALKDLPSEFIKVGFTGVKAGPGQGNVIQALMSTTQATDIVRGGVKVNALPEVVSAKINHRINVESNGAEVEAKLVETLTPLAKTYNLTLTGPDGKDAVTGGKGRISLSDGGRYGDPAPISPFDVSDPVWDVLAGTSRGVWASRREISPDGKLLDLEAGKDLVMAPFMSTGNTDTRYYWAFTDNIYRYRYQPMAGTFGAHTVNEHTNADDVVEMARFYLSLVVNFDEAEGVL</sequence>
<dbReference type="PROSITE" id="PS00758">
    <property type="entry name" value="ARGE_DAPE_CPG2_1"/>
    <property type="match status" value="1"/>
</dbReference>
<keyword evidence="8" id="KW-0121">Carboxypeptidase</keyword>
<evidence type="ECO:0000256" key="2">
    <source>
        <dbReference type="ARBA" id="ARBA00022670"/>
    </source>
</evidence>